<dbReference type="EMBL" id="JAJVCZ030000012">
    <property type="protein sequence ID" value="KAL0253200.1"/>
    <property type="molecule type" value="Genomic_DNA"/>
</dbReference>
<organism evidence="2 3">
    <name type="scientific">Diplodia seriata</name>
    <dbReference type="NCBI Taxonomy" id="420778"/>
    <lineage>
        <taxon>Eukaryota</taxon>
        <taxon>Fungi</taxon>
        <taxon>Dikarya</taxon>
        <taxon>Ascomycota</taxon>
        <taxon>Pezizomycotina</taxon>
        <taxon>Dothideomycetes</taxon>
        <taxon>Dothideomycetes incertae sedis</taxon>
        <taxon>Botryosphaeriales</taxon>
        <taxon>Botryosphaeriaceae</taxon>
        <taxon>Diplodia</taxon>
    </lineage>
</organism>
<reference evidence="2 3" key="1">
    <citation type="submission" date="2024-02" db="EMBL/GenBank/DDBJ databases">
        <title>De novo assembly and annotation of 12 fungi associated with fruit tree decline syndrome in Ontario, Canada.</title>
        <authorList>
            <person name="Sulman M."/>
            <person name="Ellouze W."/>
            <person name="Ilyukhin E."/>
        </authorList>
    </citation>
    <scope>NUCLEOTIDE SEQUENCE [LARGE SCALE GENOMIC DNA]</scope>
    <source>
        <strain evidence="2 3">FDS-637</strain>
    </source>
</reference>
<gene>
    <name evidence="2" type="ORF">SLS55_010172</name>
</gene>
<keyword evidence="3" id="KW-1185">Reference proteome</keyword>
<dbReference type="GeneID" id="92014257"/>
<evidence type="ECO:0000313" key="2">
    <source>
        <dbReference type="EMBL" id="KAL0253200.1"/>
    </source>
</evidence>
<dbReference type="Proteomes" id="UP001430584">
    <property type="component" value="Unassembled WGS sequence"/>
</dbReference>
<comment type="caution">
    <text evidence="2">The sequence shown here is derived from an EMBL/GenBank/DDBJ whole genome shotgun (WGS) entry which is preliminary data.</text>
</comment>
<evidence type="ECO:0000256" key="1">
    <source>
        <dbReference type="SAM" id="MobiDB-lite"/>
    </source>
</evidence>
<feature type="region of interest" description="Disordered" evidence="1">
    <location>
        <begin position="1"/>
        <end position="32"/>
    </location>
</feature>
<sequence length="66" mass="7003">MAAITSTLEAAPSAQLSSPKYATAAKQRRKHATKADVLKRIADVSAELTSELRSVTAELCTGTRQT</sequence>
<protein>
    <submittedName>
        <fullName evidence="2">Uncharacterized protein</fullName>
    </submittedName>
</protein>
<dbReference type="RefSeq" id="XP_066627844.1">
    <property type="nucleotide sequence ID" value="XM_066781561.1"/>
</dbReference>
<name>A0ABR3BZB5_9PEZI</name>
<proteinExistence type="predicted"/>
<evidence type="ECO:0000313" key="3">
    <source>
        <dbReference type="Proteomes" id="UP001430584"/>
    </source>
</evidence>
<accession>A0ABR3BZB5</accession>
<feature type="compositionally biased region" description="Polar residues" evidence="1">
    <location>
        <begin position="1"/>
        <end position="20"/>
    </location>
</feature>